<dbReference type="SMART" id="SM00487">
    <property type="entry name" value="DEXDc"/>
    <property type="match status" value="1"/>
</dbReference>
<evidence type="ECO:0000256" key="1">
    <source>
        <dbReference type="ARBA" id="ARBA00022741"/>
    </source>
</evidence>
<feature type="coiled-coil region" evidence="5">
    <location>
        <begin position="601"/>
        <end position="628"/>
    </location>
</feature>
<dbReference type="PANTHER" id="PTHR10799">
    <property type="entry name" value="SNF2/RAD54 HELICASE FAMILY"/>
    <property type="match status" value="1"/>
</dbReference>
<dbReference type="GO" id="GO:0004386">
    <property type="term" value="F:helicase activity"/>
    <property type="evidence" value="ECO:0007669"/>
    <property type="project" value="UniProtKB-KW"/>
</dbReference>
<dbReference type="GO" id="GO:0016787">
    <property type="term" value="F:hydrolase activity"/>
    <property type="evidence" value="ECO:0007669"/>
    <property type="project" value="UniProtKB-KW"/>
</dbReference>
<dbReference type="Proteomes" id="UP000045545">
    <property type="component" value="Unassembled WGS sequence"/>
</dbReference>
<keyword evidence="9" id="KW-1185">Reference proteome</keyword>
<evidence type="ECO:0000313" key="9">
    <source>
        <dbReference type="Proteomes" id="UP000045545"/>
    </source>
</evidence>
<feature type="domain" description="Helicase ATP-binding" evidence="6">
    <location>
        <begin position="48"/>
        <end position="214"/>
    </location>
</feature>
<dbReference type="Pfam" id="PF00271">
    <property type="entry name" value="Helicase_C"/>
    <property type="match status" value="1"/>
</dbReference>
<dbReference type="InterPro" id="IPR049730">
    <property type="entry name" value="SNF2/RAD54-like_C"/>
</dbReference>
<name>A0A0E4C8V9_9FIRM</name>
<dbReference type="InterPro" id="IPR000330">
    <property type="entry name" value="SNF2_N"/>
</dbReference>
<keyword evidence="4" id="KW-0067">ATP-binding</keyword>
<keyword evidence="2" id="KW-0378">Hydrolase</keyword>
<dbReference type="Gene3D" id="3.40.50.10810">
    <property type="entry name" value="Tandem AAA-ATPase domain"/>
    <property type="match status" value="1"/>
</dbReference>
<dbReference type="InterPro" id="IPR057342">
    <property type="entry name" value="DEXDc_RapA"/>
</dbReference>
<sequence length="948" mass="109131">MITPFHAKYYANELLHRKSYSSNERISSSLFDAALAINPHQIDAALFAFKSPLSKGVILADEVGLGKTIEAGLVMCQLWAERKRKQLVICPAALRKQWSLELLEKFNLPSAILESRTYNEYQKLGAQNPFDQPTIVIVSYNYASKMHPDINGISWDMVVIDEAHKLRNSYRSSNKMGQAIKQATAGRRKLLLTATPLQNNLVELYGLSTMIDEHLFGDLKSFRDNYINDPDFGDLKERLSNFCKRTLRKDVVEYVKYTERLAIVKEFTASDAEQKLYDMVSAFLQRDNTYAIPYRQKQLTTLIIRKLLASSTWALLQTLETIRDRLVSIREGVLDANSDLANLFDEDEYALIEEIIDETEDDDSLPYNEPDFDVKQLNEEIAELNSFIAIAGSIDTDTKSTTLLEALATGFEEMRSKGANRKALIFTESRRTQDYLKRFLEANGYAGRIVLFNGSNSGPETTRIYKEWVEKNKYTGRISGSPTADKRNALIEYFRDAADIMIATESAAEGVNLQFCSLVINYDLPWNPQRIEQRIGRCHRYGQKNDVVVINFINKRNYADVRVHELLDEKFSLFKGVFGSSDEVLGTVESGVDFEKRILEIYQQCRTVEEIEQEFNRLQKELEDKIQRSLRKARDTLFENFDADVHERLKLSVNKYLDRYTRHFWSLTMFELGPQAVFDNVSHTFELLDEVASSPPGRYCLIKKGTEETSGILYRMSHPLGQHVLNQALNEAVFSGKVTFDISRHTGYRISQVEQLKGQGGYLTLYKYIISSFDSEEFLLFAGFLKDGSPLAAEQCQKLFECGGFADTSYQVPPGIKKKLKAEIDIYAGATLERANQQNLVYIREEEERLDKWTKDMVLALEKELENVKLQIRETERRLRLAATTAEHAELNEKLSELNRKKRNMRARLEDNEEEIEERRRALIDDIKRRSEAQCELMELFTVEWEVI</sequence>
<feature type="domain" description="Helicase C-terminal" evidence="7">
    <location>
        <begin position="402"/>
        <end position="600"/>
    </location>
</feature>
<dbReference type="Gene3D" id="3.40.50.300">
    <property type="entry name" value="P-loop containing nucleotide triphosphate hydrolases"/>
    <property type="match status" value="1"/>
</dbReference>
<dbReference type="AlphaFoldDB" id="A0A0E4C8V9"/>
<dbReference type="SUPFAM" id="SSF52540">
    <property type="entry name" value="P-loop containing nucleoside triphosphate hydrolases"/>
    <property type="match status" value="2"/>
</dbReference>
<organism evidence="8 9">
    <name type="scientific">Syntrophomonas zehnderi OL-4</name>
    <dbReference type="NCBI Taxonomy" id="690567"/>
    <lineage>
        <taxon>Bacteria</taxon>
        <taxon>Bacillati</taxon>
        <taxon>Bacillota</taxon>
        <taxon>Clostridia</taxon>
        <taxon>Eubacteriales</taxon>
        <taxon>Syntrophomonadaceae</taxon>
        <taxon>Syntrophomonas</taxon>
    </lineage>
</organism>
<dbReference type="RefSeq" id="WP_046497797.1">
    <property type="nucleotide sequence ID" value="NZ_CGIH01000028.1"/>
</dbReference>
<dbReference type="SMART" id="SM00490">
    <property type="entry name" value="HELICc"/>
    <property type="match status" value="1"/>
</dbReference>
<evidence type="ECO:0000259" key="7">
    <source>
        <dbReference type="PROSITE" id="PS51194"/>
    </source>
</evidence>
<dbReference type="CDD" id="cd18793">
    <property type="entry name" value="SF2_C_SNF"/>
    <property type="match status" value="1"/>
</dbReference>
<feature type="coiled-coil region" evidence="5">
    <location>
        <begin position="843"/>
        <end position="926"/>
    </location>
</feature>
<dbReference type="OrthoDB" id="9814088at2"/>
<dbReference type="EMBL" id="CGIH01000028">
    <property type="protein sequence ID" value="CFX73888.1"/>
    <property type="molecule type" value="Genomic_DNA"/>
</dbReference>
<evidence type="ECO:0000256" key="3">
    <source>
        <dbReference type="ARBA" id="ARBA00022806"/>
    </source>
</evidence>
<gene>
    <name evidence="8" type="ORF">1761</name>
</gene>
<proteinExistence type="predicted"/>
<dbReference type="InterPro" id="IPR027417">
    <property type="entry name" value="P-loop_NTPase"/>
</dbReference>
<dbReference type="GO" id="GO:0005524">
    <property type="term" value="F:ATP binding"/>
    <property type="evidence" value="ECO:0007669"/>
    <property type="project" value="UniProtKB-KW"/>
</dbReference>
<evidence type="ECO:0000259" key="6">
    <source>
        <dbReference type="PROSITE" id="PS51192"/>
    </source>
</evidence>
<dbReference type="InterPro" id="IPR014001">
    <property type="entry name" value="Helicase_ATP-bd"/>
</dbReference>
<dbReference type="InterPro" id="IPR038718">
    <property type="entry name" value="SNF2-like_sf"/>
</dbReference>
<evidence type="ECO:0000313" key="8">
    <source>
        <dbReference type="EMBL" id="CFX73888.1"/>
    </source>
</evidence>
<keyword evidence="3" id="KW-0347">Helicase</keyword>
<keyword evidence="1" id="KW-0547">Nucleotide-binding</keyword>
<dbReference type="Pfam" id="PF00176">
    <property type="entry name" value="SNF2-rel_dom"/>
    <property type="match status" value="1"/>
</dbReference>
<evidence type="ECO:0000256" key="4">
    <source>
        <dbReference type="ARBA" id="ARBA00022840"/>
    </source>
</evidence>
<protein>
    <submittedName>
        <fullName evidence="8">SNF2-related</fullName>
    </submittedName>
</protein>
<dbReference type="CDD" id="cd18011">
    <property type="entry name" value="DEXDc_RapA"/>
    <property type="match status" value="1"/>
</dbReference>
<reference evidence="8 9" key="1">
    <citation type="submission" date="2015-03" db="EMBL/GenBank/DDBJ databases">
        <authorList>
            <person name="Murphy D."/>
        </authorList>
    </citation>
    <scope>NUCLEOTIDE SEQUENCE [LARGE SCALE GENOMIC DNA]</scope>
    <source>
        <strain evidence="8 9">OL-4</strain>
    </source>
</reference>
<keyword evidence="5" id="KW-0175">Coiled coil</keyword>
<evidence type="ECO:0000256" key="2">
    <source>
        <dbReference type="ARBA" id="ARBA00022801"/>
    </source>
</evidence>
<dbReference type="STRING" id="690567.1761"/>
<dbReference type="PROSITE" id="PS51192">
    <property type="entry name" value="HELICASE_ATP_BIND_1"/>
    <property type="match status" value="1"/>
</dbReference>
<dbReference type="InterPro" id="IPR001650">
    <property type="entry name" value="Helicase_C-like"/>
</dbReference>
<accession>A0A0E4C8V9</accession>
<dbReference type="PROSITE" id="PS51194">
    <property type="entry name" value="HELICASE_CTER"/>
    <property type="match status" value="1"/>
</dbReference>
<evidence type="ECO:0000256" key="5">
    <source>
        <dbReference type="SAM" id="Coils"/>
    </source>
</evidence>